<name>A0A1Y2DBI6_9PEZI</name>
<proteinExistence type="predicted"/>
<dbReference type="Proteomes" id="UP000193689">
    <property type="component" value="Unassembled WGS sequence"/>
</dbReference>
<evidence type="ECO:0000313" key="1">
    <source>
        <dbReference type="EMBL" id="ORY56629.1"/>
    </source>
</evidence>
<dbReference type="STRING" id="1141098.A0A1Y2DBI6"/>
<evidence type="ECO:0000313" key="2">
    <source>
        <dbReference type="Proteomes" id="UP000193689"/>
    </source>
</evidence>
<reference evidence="1 2" key="1">
    <citation type="submission" date="2016-07" db="EMBL/GenBank/DDBJ databases">
        <title>Pervasive Adenine N6-methylation of Active Genes in Fungi.</title>
        <authorList>
            <consortium name="DOE Joint Genome Institute"/>
            <person name="Mondo S.J."/>
            <person name="Dannebaum R.O."/>
            <person name="Kuo R.C."/>
            <person name="Labutti K."/>
            <person name="Haridas S."/>
            <person name="Kuo A."/>
            <person name="Salamov A."/>
            <person name="Ahrendt S.R."/>
            <person name="Lipzen A."/>
            <person name="Sullivan W."/>
            <person name="Andreopoulos W.B."/>
            <person name="Clum A."/>
            <person name="Lindquist E."/>
            <person name="Daum C."/>
            <person name="Ramamoorthy G.K."/>
            <person name="Gryganskyi A."/>
            <person name="Culley D."/>
            <person name="Magnuson J.K."/>
            <person name="James T.Y."/>
            <person name="O'Malley M.A."/>
            <person name="Stajich J.E."/>
            <person name="Spatafora J.W."/>
            <person name="Visel A."/>
            <person name="Grigoriev I.V."/>
        </authorList>
    </citation>
    <scope>NUCLEOTIDE SEQUENCE [LARGE SCALE GENOMIC DNA]</scope>
    <source>
        <strain evidence="1 2">CBS 129021</strain>
    </source>
</reference>
<dbReference type="OrthoDB" id="4062651at2759"/>
<dbReference type="InParanoid" id="A0A1Y2DBI6"/>
<accession>A0A1Y2DBI6</accession>
<keyword evidence="2" id="KW-1185">Reference proteome</keyword>
<gene>
    <name evidence="1" type="ORF">BCR38DRAFT_490518</name>
</gene>
<sequence length="134" mass="15418">MEIHRSAMAFLKEDGKMVCPYKPHREDEYENFDATTQCSTRNLASRNLAELDDVLWPAYRPSLTQAPDSLPPNSYEVQVGEVLRKNPQPNIVRYLGCVVKGGKIRGPLLAKYAEMLYERWRTELALPLGMEVYR</sequence>
<dbReference type="AlphaFoldDB" id="A0A1Y2DBI6"/>
<protein>
    <submittedName>
        <fullName evidence="1">Uncharacterized protein</fullName>
    </submittedName>
</protein>
<dbReference type="GeneID" id="63780743"/>
<dbReference type="EMBL" id="MCFJ01000022">
    <property type="protein sequence ID" value="ORY56629.1"/>
    <property type="molecule type" value="Genomic_DNA"/>
</dbReference>
<comment type="caution">
    <text evidence="1">The sequence shown here is derived from an EMBL/GenBank/DDBJ whole genome shotgun (WGS) entry which is preliminary data.</text>
</comment>
<dbReference type="RefSeq" id="XP_040710208.1">
    <property type="nucleotide sequence ID" value="XM_040864531.1"/>
</dbReference>
<organism evidence="1 2">
    <name type="scientific">Pseudomassariella vexata</name>
    <dbReference type="NCBI Taxonomy" id="1141098"/>
    <lineage>
        <taxon>Eukaryota</taxon>
        <taxon>Fungi</taxon>
        <taxon>Dikarya</taxon>
        <taxon>Ascomycota</taxon>
        <taxon>Pezizomycotina</taxon>
        <taxon>Sordariomycetes</taxon>
        <taxon>Xylariomycetidae</taxon>
        <taxon>Amphisphaeriales</taxon>
        <taxon>Pseudomassariaceae</taxon>
        <taxon>Pseudomassariella</taxon>
    </lineage>
</organism>